<dbReference type="InterPro" id="IPR006675">
    <property type="entry name" value="HDIG_dom"/>
</dbReference>
<dbReference type="PROSITE" id="PS51831">
    <property type="entry name" value="HD"/>
    <property type="match status" value="1"/>
</dbReference>
<dbReference type="GO" id="GO:0006402">
    <property type="term" value="P:mRNA catabolic process"/>
    <property type="evidence" value="ECO:0007669"/>
    <property type="project" value="InterPro"/>
</dbReference>
<dbReference type="Pfam" id="PF00013">
    <property type="entry name" value="KH_1"/>
    <property type="match status" value="1"/>
</dbReference>
<dbReference type="HAMAP" id="MF_00335">
    <property type="entry name" value="RNase_Y"/>
    <property type="match status" value="1"/>
</dbReference>
<dbReference type="PANTHER" id="PTHR12826">
    <property type="entry name" value="RIBONUCLEASE Y"/>
    <property type="match status" value="1"/>
</dbReference>
<dbReference type="InterPro" id="IPR003607">
    <property type="entry name" value="HD/PDEase_dom"/>
</dbReference>
<protein>
    <submittedName>
        <fullName evidence="8">Ribonuclease Y</fullName>
    </submittedName>
</protein>
<dbReference type="EMBL" id="PFED01000037">
    <property type="protein sequence ID" value="PJE63189.1"/>
    <property type="molecule type" value="Genomic_DNA"/>
</dbReference>
<dbReference type="InterPro" id="IPR036612">
    <property type="entry name" value="KH_dom_type_1_sf"/>
</dbReference>
<name>A0A2M8KTE0_9BACT</name>
<dbReference type="GO" id="GO:0004519">
    <property type="term" value="F:endonuclease activity"/>
    <property type="evidence" value="ECO:0007669"/>
    <property type="project" value="UniProtKB-KW"/>
</dbReference>
<keyword evidence="1" id="KW-0540">Nuclease</keyword>
<evidence type="ECO:0000313" key="9">
    <source>
        <dbReference type="Proteomes" id="UP000229554"/>
    </source>
</evidence>
<feature type="non-terminal residue" evidence="8">
    <location>
        <position position="423"/>
    </location>
</feature>
<keyword evidence="4 5" id="KW-0694">RNA-binding</keyword>
<dbReference type="SUPFAM" id="SSF109604">
    <property type="entry name" value="HD-domain/PDEase-like"/>
    <property type="match status" value="1"/>
</dbReference>
<dbReference type="AlphaFoldDB" id="A0A2M8KTE0"/>
<feature type="coiled-coil region" evidence="6">
    <location>
        <begin position="42"/>
        <end position="90"/>
    </location>
</feature>
<dbReference type="SMART" id="SM00322">
    <property type="entry name" value="KH"/>
    <property type="match status" value="1"/>
</dbReference>
<keyword evidence="6" id="KW-0175">Coiled coil</keyword>
<comment type="caution">
    <text evidence="8">The sequence shown here is derived from an EMBL/GenBank/DDBJ whole genome shotgun (WGS) entry which is preliminary data.</text>
</comment>
<evidence type="ECO:0000256" key="6">
    <source>
        <dbReference type="SAM" id="Coils"/>
    </source>
</evidence>
<dbReference type="InterPro" id="IPR006674">
    <property type="entry name" value="HD_domain"/>
</dbReference>
<accession>A0A2M8KTE0</accession>
<dbReference type="SUPFAM" id="SSF54791">
    <property type="entry name" value="Eukaryotic type KH-domain (KH-domain type I)"/>
    <property type="match status" value="1"/>
</dbReference>
<organism evidence="8 9">
    <name type="scientific">Candidatus Roizmanbacteria bacterium CG10_big_fil_rev_8_21_14_0_10_39_6</name>
    <dbReference type="NCBI Taxonomy" id="1974853"/>
    <lineage>
        <taxon>Bacteria</taxon>
        <taxon>Candidatus Roizmaniibacteriota</taxon>
    </lineage>
</organism>
<dbReference type="GO" id="GO:0016787">
    <property type="term" value="F:hydrolase activity"/>
    <property type="evidence" value="ECO:0007669"/>
    <property type="project" value="UniProtKB-KW"/>
</dbReference>
<dbReference type="InterPro" id="IPR004088">
    <property type="entry name" value="KH_dom_type_1"/>
</dbReference>
<dbReference type="InterPro" id="IPR017705">
    <property type="entry name" value="Ribonuclease_Y"/>
</dbReference>
<evidence type="ECO:0000256" key="3">
    <source>
        <dbReference type="ARBA" id="ARBA00022801"/>
    </source>
</evidence>
<keyword evidence="2" id="KW-0255">Endonuclease</keyword>
<dbReference type="InterPro" id="IPR004087">
    <property type="entry name" value="KH_dom"/>
</dbReference>
<dbReference type="Pfam" id="PF12072">
    <property type="entry name" value="RNase_Y_N"/>
    <property type="match status" value="1"/>
</dbReference>
<sequence length="423" mass="48744">MLQVLTKLFPQLYKTRDQVLNDAHVQAQEIISRAKQEAVTWREKEEERLADLTKQALELQKKVMREVGEHKEREREIEEKKMSVAKMQEDILLEKSFLDKKRDELLVRFEKLTHMTADEARSTLLNFWEKKLQADISRRIREAEEQIQKESEEKAKEILVQAMRYGVTDYVSEYTLSTVLLPGDDYKGRIIGKEGRNIRSFELATGVEVDLDEDGVVKLSSFDSVKREVARVSLEKLIKDGRIQPSRIEEVVKKTQEEVDKLIYKAGEKLCQDLNVYNLPTEIVGLLGRYKYRFSFGQNMIQHTLEETQIGVALAHELKADVNVVRLACLLHDIGKVINDKEGSHIQLGVDLLKRYGFPEKIMNAVASHHEDTEFDSVEAIIVYLADAISGGRPGARREDVTAYIQRMQAMEDLIKKQEGVRD</sequence>
<dbReference type="CDD" id="cd00077">
    <property type="entry name" value="HDc"/>
    <property type="match status" value="1"/>
</dbReference>
<dbReference type="PROSITE" id="PS50084">
    <property type="entry name" value="KH_TYPE_1"/>
    <property type="match status" value="1"/>
</dbReference>
<reference evidence="9" key="1">
    <citation type="submission" date="2017-09" db="EMBL/GenBank/DDBJ databases">
        <title>Depth-based differentiation of microbial function through sediment-hosted aquifers and enrichment of novel symbionts in the deep terrestrial subsurface.</title>
        <authorList>
            <person name="Probst A.J."/>
            <person name="Ladd B."/>
            <person name="Jarett J.K."/>
            <person name="Geller-Mcgrath D.E."/>
            <person name="Sieber C.M.K."/>
            <person name="Emerson J.B."/>
            <person name="Anantharaman K."/>
            <person name="Thomas B.C."/>
            <person name="Malmstrom R."/>
            <person name="Stieglmeier M."/>
            <person name="Klingl A."/>
            <person name="Woyke T."/>
            <person name="Ryan C.M."/>
            <person name="Banfield J.F."/>
        </authorList>
    </citation>
    <scope>NUCLEOTIDE SEQUENCE [LARGE SCALE GENOMIC DNA]</scope>
</reference>
<dbReference type="NCBIfam" id="TIGR00277">
    <property type="entry name" value="HDIG"/>
    <property type="match status" value="1"/>
</dbReference>
<dbReference type="Gene3D" id="3.30.1370.10">
    <property type="entry name" value="K Homology domain, type 1"/>
    <property type="match status" value="1"/>
</dbReference>
<dbReference type="CDD" id="cd22431">
    <property type="entry name" value="KH-I_RNaseY"/>
    <property type="match status" value="1"/>
</dbReference>
<dbReference type="Proteomes" id="UP000229554">
    <property type="component" value="Unassembled WGS sequence"/>
</dbReference>
<proteinExistence type="inferred from homology"/>
<evidence type="ECO:0000256" key="2">
    <source>
        <dbReference type="ARBA" id="ARBA00022759"/>
    </source>
</evidence>
<dbReference type="Gene3D" id="1.10.3210.10">
    <property type="entry name" value="Hypothetical protein af1432"/>
    <property type="match status" value="1"/>
</dbReference>
<dbReference type="PANTHER" id="PTHR12826:SF15">
    <property type="entry name" value="RIBONUCLEASE Y"/>
    <property type="match status" value="1"/>
</dbReference>
<gene>
    <name evidence="8" type="ORF">COU88_00860</name>
</gene>
<evidence type="ECO:0000313" key="8">
    <source>
        <dbReference type="EMBL" id="PJE63189.1"/>
    </source>
</evidence>
<feature type="coiled-coil region" evidence="6">
    <location>
        <begin position="133"/>
        <end position="160"/>
    </location>
</feature>
<evidence type="ECO:0000259" key="7">
    <source>
        <dbReference type="PROSITE" id="PS51831"/>
    </source>
</evidence>
<dbReference type="InterPro" id="IPR022711">
    <property type="entry name" value="RNase_Y_N"/>
</dbReference>
<keyword evidence="3" id="KW-0378">Hydrolase</keyword>
<evidence type="ECO:0000256" key="5">
    <source>
        <dbReference type="PROSITE-ProRule" id="PRU00117"/>
    </source>
</evidence>
<evidence type="ECO:0000256" key="1">
    <source>
        <dbReference type="ARBA" id="ARBA00022722"/>
    </source>
</evidence>
<dbReference type="SMART" id="SM00471">
    <property type="entry name" value="HDc"/>
    <property type="match status" value="1"/>
</dbReference>
<dbReference type="Pfam" id="PF01966">
    <property type="entry name" value="HD"/>
    <property type="match status" value="1"/>
</dbReference>
<feature type="domain" description="HD" evidence="7">
    <location>
        <begin position="300"/>
        <end position="392"/>
    </location>
</feature>
<dbReference type="GO" id="GO:0016020">
    <property type="term" value="C:membrane"/>
    <property type="evidence" value="ECO:0007669"/>
    <property type="project" value="InterPro"/>
</dbReference>
<evidence type="ECO:0000256" key="4">
    <source>
        <dbReference type="ARBA" id="ARBA00022884"/>
    </source>
</evidence>
<dbReference type="GO" id="GO:0003723">
    <property type="term" value="F:RNA binding"/>
    <property type="evidence" value="ECO:0007669"/>
    <property type="project" value="UniProtKB-UniRule"/>
</dbReference>